<proteinExistence type="predicted"/>
<gene>
    <name evidence="2" type="ORF">GS399_20530</name>
</gene>
<evidence type="ECO:0000259" key="1">
    <source>
        <dbReference type="Pfam" id="PF08906"/>
    </source>
</evidence>
<dbReference type="Pfam" id="PF08906">
    <property type="entry name" value="T6SS_Tdi1_C"/>
    <property type="match status" value="1"/>
</dbReference>
<dbReference type="EMBL" id="WVHT01000032">
    <property type="protein sequence ID" value="MXV53353.1"/>
    <property type="molecule type" value="Genomic_DNA"/>
</dbReference>
<dbReference type="Proteomes" id="UP000466586">
    <property type="component" value="Unassembled WGS sequence"/>
</dbReference>
<accession>A0A7K1YFH7</accession>
<feature type="domain" description="T6SS immunity protein Tdi1 C-terminal" evidence="1">
    <location>
        <begin position="67"/>
        <end position="137"/>
    </location>
</feature>
<dbReference type="RefSeq" id="WP_160846532.1">
    <property type="nucleotide sequence ID" value="NZ_WVHT01000032.1"/>
</dbReference>
<protein>
    <submittedName>
        <fullName evidence="2">DUF1851 domain-containing protein</fullName>
    </submittedName>
</protein>
<sequence length="156" mass="17726">MQIRDYLKDKSTIDISDITEAWNWLIPEKSEILLVTCFGDLFLADHVGTIYWLDTSIGSLTNVAGDLDEFETKLNNADNFDNWFLVELFSELKAADIEICENEIYSYKTLPLFGGKYIIENIAPTNISVHFHLTGQICEQTKDLPDGTNIKIKVGE</sequence>
<organism evidence="2 3">
    <name type="scientific">Hufsiella arboris</name>
    <dbReference type="NCBI Taxonomy" id="2695275"/>
    <lineage>
        <taxon>Bacteria</taxon>
        <taxon>Pseudomonadati</taxon>
        <taxon>Bacteroidota</taxon>
        <taxon>Sphingobacteriia</taxon>
        <taxon>Sphingobacteriales</taxon>
        <taxon>Sphingobacteriaceae</taxon>
        <taxon>Hufsiella</taxon>
    </lineage>
</organism>
<reference evidence="2 3" key="1">
    <citation type="submission" date="2019-11" db="EMBL/GenBank/DDBJ databases">
        <title>Pedobacter sp. HMF7647 Genome sequencing and assembly.</title>
        <authorList>
            <person name="Kang H."/>
            <person name="Kim H."/>
            <person name="Joh K."/>
        </authorList>
    </citation>
    <scope>NUCLEOTIDE SEQUENCE [LARGE SCALE GENOMIC DNA]</scope>
    <source>
        <strain evidence="2 3">HMF7647</strain>
    </source>
</reference>
<dbReference type="InterPro" id="IPR015002">
    <property type="entry name" value="T6SS_Tdi1_C"/>
</dbReference>
<keyword evidence="3" id="KW-1185">Reference proteome</keyword>
<evidence type="ECO:0000313" key="3">
    <source>
        <dbReference type="Proteomes" id="UP000466586"/>
    </source>
</evidence>
<evidence type="ECO:0000313" key="2">
    <source>
        <dbReference type="EMBL" id="MXV53353.1"/>
    </source>
</evidence>
<dbReference type="AlphaFoldDB" id="A0A7K1YFH7"/>
<name>A0A7K1YFH7_9SPHI</name>
<comment type="caution">
    <text evidence="2">The sequence shown here is derived from an EMBL/GenBank/DDBJ whole genome shotgun (WGS) entry which is preliminary data.</text>
</comment>